<dbReference type="EMBL" id="JACHEN010000021">
    <property type="protein sequence ID" value="MBB6217263.1"/>
    <property type="molecule type" value="Genomic_DNA"/>
</dbReference>
<evidence type="ECO:0000313" key="2">
    <source>
        <dbReference type="Proteomes" id="UP000579281"/>
    </source>
</evidence>
<comment type="caution">
    <text evidence="1">The sequence shown here is derived from an EMBL/GenBank/DDBJ whole genome shotgun (WGS) entry which is preliminary data.</text>
</comment>
<dbReference type="AlphaFoldDB" id="A0A841KV52"/>
<name>A0A841KV52_9FIRM</name>
<dbReference type="RefSeq" id="WP_184311759.1">
    <property type="nucleotide sequence ID" value="NZ_JACHEN010000021.1"/>
</dbReference>
<evidence type="ECO:0000313" key="1">
    <source>
        <dbReference type="EMBL" id="MBB6217263.1"/>
    </source>
</evidence>
<proteinExistence type="predicted"/>
<dbReference type="Proteomes" id="UP000579281">
    <property type="component" value="Unassembled WGS sequence"/>
</dbReference>
<accession>A0A841KV52</accession>
<reference evidence="1 2" key="1">
    <citation type="submission" date="2020-08" db="EMBL/GenBank/DDBJ databases">
        <title>Genomic Encyclopedia of Type Strains, Phase IV (KMG-IV): sequencing the most valuable type-strain genomes for metagenomic binning, comparative biology and taxonomic classification.</title>
        <authorList>
            <person name="Goeker M."/>
        </authorList>
    </citation>
    <scope>NUCLEOTIDE SEQUENCE [LARGE SCALE GENOMIC DNA]</scope>
    <source>
        <strain evidence="1 2">DSM 103526</strain>
    </source>
</reference>
<gene>
    <name evidence="1" type="ORF">HNQ80_003382</name>
</gene>
<protein>
    <submittedName>
        <fullName evidence="1">Uncharacterized protein</fullName>
    </submittedName>
</protein>
<keyword evidence="2" id="KW-1185">Reference proteome</keyword>
<sequence length="87" mass="9918">MKIVAKPIDVLAKFNKEGVPTPIKFKIVGEAEAEVAIKVDRVLTRELEKLAGNKMFIFRCQSAINGVEKVYELKYGLETCKWMLFKI</sequence>
<organism evidence="1 2">
    <name type="scientific">Anaerosolibacter carboniphilus</name>
    <dbReference type="NCBI Taxonomy" id="1417629"/>
    <lineage>
        <taxon>Bacteria</taxon>
        <taxon>Bacillati</taxon>
        <taxon>Bacillota</taxon>
        <taxon>Clostridia</taxon>
        <taxon>Peptostreptococcales</taxon>
        <taxon>Thermotaleaceae</taxon>
        <taxon>Anaerosolibacter</taxon>
    </lineage>
</organism>